<feature type="compositionally biased region" description="Acidic residues" evidence="1">
    <location>
        <begin position="14"/>
        <end position="24"/>
    </location>
</feature>
<evidence type="ECO:0000313" key="2">
    <source>
        <dbReference type="EMBL" id="CAI0423432.1"/>
    </source>
</evidence>
<gene>
    <name evidence="2" type="ORF">LITE_LOCUS19516</name>
</gene>
<evidence type="ECO:0000256" key="1">
    <source>
        <dbReference type="SAM" id="MobiDB-lite"/>
    </source>
</evidence>
<dbReference type="AlphaFoldDB" id="A0AAV0KM87"/>
<organism evidence="2 3">
    <name type="scientific">Linum tenue</name>
    <dbReference type="NCBI Taxonomy" id="586396"/>
    <lineage>
        <taxon>Eukaryota</taxon>
        <taxon>Viridiplantae</taxon>
        <taxon>Streptophyta</taxon>
        <taxon>Embryophyta</taxon>
        <taxon>Tracheophyta</taxon>
        <taxon>Spermatophyta</taxon>
        <taxon>Magnoliopsida</taxon>
        <taxon>eudicotyledons</taxon>
        <taxon>Gunneridae</taxon>
        <taxon>Pentapetalae</taxon>
        <taxon>rosids</taxon>
        <taxon>fabids</taxon>
        <taxon>Malpighiales</taxon>
        <taxon>Linaceae</taxon>
        <taxon>Linum</taxon>
    </lineage>
</organism>
<feature type="region of interest" description="Disordered" evidence="1">
    <location>
        <begin position="1"/>
        <end position="28"/>
    </location>
</feature>
<name>A0AAV0KM87_9ROSI</name>
<dbReference type="EMBL" id="CAMGYJ010000005">
    <property type="protein sequence ID" value="CAI0423432.1"/>
    <property type="molecule type" value="Genomic_DNA"/>
</dbReference>
<keyword evidence="3" id="KW-1185">Reference proteome</keyword>
<proteinExistence type="predicted"/>
<comment type="caution">
    <text evidence="2">The sequence shown here is derived from an EMBL/GenBank/DDBJ whole genome shotgun (WGS) entry which is preliminary data.</text>
</comment>
<reference evidence="2" key="1">
    <citation type="submission" date="2022-08" db="EMBL/GenBank/DDBJ databases">
        <authorList>
            <person name="Gutierrez-Valencia J."/>
        </authorList>
    </citation>
    <scope>NUCLEOTIDE SEQUENCE</scope>
</reference>
<protein>
    <submittedName>
        <fullName evidence="2">Uncharacterized protein</fullName>
    </submittedName>
</protein>
<sequence>MNRLHELDKHLLDKDDDNDDEEGSGGDTVFVITNTNSNWSETIQNLISGESRQPASFESAQPSTALDSLLKDERPGRTTRYSDDLNFSLLHGLGSLWRGTSGEWRPSSSPPVTVCRPFLVSDPMRALSMTGACTEELMVSRSVLGIPVVGGNLQTPAWVCFSISERETLRLGDGSRMSQATKLMN</sequence>
<feature type="compositionally biased region" description="Basic and acidic residues" evidence="1">
    <location>
        <begin position="1"/>
        <end position="13"/>
    </location>
</feature>
<evidence type="ECO:0000313" key="3">
    <source>
        <dbReference type="Proteomes" id="UP001154282"/>
    </source>
</evidence>
<accession>A0AAV0KM87</accession>
<dbReference type="Proteomes" id="UP001154282">
    <property type="component" value="Unassembled WGS sequence"/>
</dbReference>